<dbReference type="Proteomes" id="UP000249061">
    <property type="component" value="Unassembled WGS sequence"/>
</dbReference>
<name>A0A2W5TWG9_9BACT</name>
<organism evidence="2 3">
    <name type="scientific">Archangium gephyra</name>
    <dbReference type="NCBI Taxonomy" id="48"/>
    <lineage>
        <taxon>Bacteria</taxon>
        <taxon>Pseudomonadati</taxon>
        <taxon>Myxococcota</taxon>
        <taxon>Myxococcia</taxon>
        <taxon>Myxococcales</taxon>
        <taxon>Cystobacterineae</taxon>
        <taxon>Archangiaceae</taxon>
        <taxon>Archangium</taxon>
    </lineage>
</organism>
<sequence>MLEYSMLNWVVLVGLVLSCTVRMIPGPRTSTSQTRPAMSVIDMFMYAYQVHYDTYLYSLSLPF</sequence>
<feature type="transmembrane region" description="Helical" evidence="1">
    <location>
        <begin position="6"/>
        <end position="25"/>
    </location>
</feature>
<evidence type="ECO:0000313" key="2">
    <source>
        <dbReference type="EMBL" id="PZR17643.1"/>
    </source>
</evidence>
<dbReference type="EMBL" id="QFQP01000002">
    <property type="protein sequence ID" value="PZR17643.1"/>
    <property type="molecule type" value="Genomic_DNA"/>
</dbReference>
<keyword evidence="1" id="KW-0472">Membrane</keyword>
<comment type="caution">
    <text evidence="2">The sequence shown here is derived from an EMBL/GenBank/DDBJ whole genome shotgun (WGS) entry which is preliminary data.</text>
</comment>
<keyword evidence="1" id="KW-0812">Transmembrane</keyword>
<accession>A0A2W5TWG9</accession>
<evidence type="ECO:0000313" key="3">
    <source>
        <dbReference type="Proteomes" id="UP000249061"/>
    </source>
</evidence>
<keyword evidence="1" id="KW-1133">Transmembrane helix</keyword>
<dbReference type="AlphaFoldDB" id="A0A2W5TWG9"/>
<protein>
    <submittedName>
        <fullName evidence="2">Uncharacterized protein</fullName>
    </submittedName>
</protein>
<evidence type="ECO:0000256" key="1">
    <source>
        <dbReference type="SAM" id="Phobius"/>
    </source>
</evidence>
<gene>
    <name evidence="2" type="ORF">DI536_04850</name>
</gene>
<reference evidence="2 3" key="1">
    <citation type="submission" date="2017-08" db="EMBL/GenBank/DDBJ databases">
        <title>Infants hospitalized years apart are colonized by the same room-sourced microbial strains.</title>
        <authorList>
            <person name="Brooks B."/>
            <person name="Olm M.R."/>
            <person name="Firek B.A."/>
            <person name="Baker R."/>
            <person name="Thomas B.C."/>
            <person name="Morowitz M.J."/>
            <person name="Banfield J.F."/>
        </authorList>
    </citation>
    <scope>NUCLEOTIDE SEQUENCE [LARGE SCALE GENOMIC DNA]</scope>
    <source>
        <strain evidence="2">S2_003_000_R2_14</strain>
    </source>
</reference>
<proteinExistence type="predicted"/>